<dbReference type="Proteomes" id="UP001551675">
    <property type="component" value="Unassembled WGS sequence"/>
</dbReference>
<dbReference type="Gene3D" id="3.20.20.140">
    <property type="entry name" value="Metal-dependent hydrolases"/>
    <property type="match status" value="1"/>
</dbReference>
<proteinExistence type="predicted"/>
<protein>
    <submittedName>
        <fullName evidence="2">Amidohydrolase family protein</fullName>
    </submittedName>
</protein>
<evidence type="ECO:0000259" key="1">
    <source>
        <dbReference type="Pfam" id="PF07969"/>
    </source>
</evidence>
<reference evidence="2 3" key="1">
    <citation type="submission" date="2024-06" db="EMBL/GenBank/DDBJ databases">
        <title>The Natural Products Discovery Center: Release of the First 8490 Sequenced Strains for Exploring Actinobacteria Biosynthetic Diversity.</title>
        <authorList>
            <person name="Kalkreuter E."/>
            <person name="Kautsar S.A."/>
            <person name="Yang D."/>
            <person name="Bader C.D."/>
            <person name="Teijaro C.N."/>
            <person name="Fluegel L."/>
            <person name="Davis C.M."/>
            <person name="Simpson J.R."/>
            <person name="Lauterbach L."/>
            <person name="Steele A.D."/>
            <person name="Gui C."/>
            <person name="Meng S."/>
            <person name="Li G."/>
            <person name="Viehrig K."/>
            <person name="Ye F."/>
            <person name="Su P."/>
            <person name="Kiefer A.F."/>
            <person name="Nichols A."/>
            <person name="Cepeda A.J."/>
            <person name="Yan W."/>
            <person name="Fan B."/>
            <person name="Jiang Y."/>
            <person name="Adhikari A."/>
            <person name="Zheng C.-J."/>
            <person name="Schuster L."/>
            <person name="Cowan T.M."/>
            <person name="Smanski M.J."/>
            <person name="Chevrette M.G."/>
            <person name="De Carvalho L.P.S."/>
            <person name="Shen B."/>
        </authorList>
    </citation>
    <scope>NUCLEOTIDE SEQUENCE [LARGE SCALE GENOMIC DNA]</scope>
    <source>
        <strain evidence="2 3">NPDC050100</strain>
    </source>
</reference>
<dbReference type="RefSeq" id="WP_358138288.1">
    <property type="nucleotide sequence ID" value="NZ_JBFALK010000019.1"/>
</dbReference>
<dbReference type="SUPFAM" id="SSF51556">
    <property type="entry name" value="Metallo-dependent hydrolases"/>
    <property type="match status" value="1"/>
</dbReference>
<dbReference type="PANTHER" id="PTHR32027">
    <property type="entry name" value="CYTOSINE DEAMINASE"/>
    <property type="match status" value="1"/>
</dbReference>
<comment type="caution">
    <text evidence="2">The sequence shown here is derived from an EMBL/GenBank/DDBJ whole genome shotgun (WGS) entry which is preliminary data.</text>
</comment>
<dbReference type="Gene3D" id="2.30.40.10">
    <property type="entry name" value="Urease, subunit C, domain 1"/>
    <property type="match status" value="1"/>
</dbReference>
<feature type="domain" description="Amidohydrolase 3" evidence="1">
    <location>
        <begin position="76"/>
        <end position="400"/>
    </location>
</feature>
<evidence type="ECO:0000313" key="2">
    <source>
        <dbReference type="EMBL" id="MEV0972890.1"/>
    </source>
</evidence>
<dbReference type="InterPro" id="IPR013108">
    <property type="entry name" value="Amidohydro_3"/>
</dbReference>
<keyword evidence="3" id="KW-1185">Reference proteome</keyword>
<accession>A0ABV3GMQ4</accession>
<sequence length="415" mass="44041">MDVLIRNASLRGRPGRWMLAADGGLLTVVAPDDPETTSPPEATVVDADGNLVTEPFVDAHLHLCKVHTLDLAGQEPLSAYTAGTMGAAMGAIESAAAVKVRQTADAVLARARSAMWESVRQGVRVVQAFADVDPVAGLTGVEALLALREEFRGLVDLLVVAFPQDGLLRAPGTEELVAEAVRLGVNVVGGIPWIEFTDADAEVHVTRMVELAHQHGLRVAMLTDDAGDPSLRTTQMLATALVERGMTGRASVQHARATALYPEPSLRRLIGLCRAAGLGFVSDPHTGPLHLPVFTLADADLPVALGQDDIEDAYYPFGRHSMPEVAFLAAHLLDARTDPELERLFDMVTVDAARVLGRPAHRLEPGAPADLVVLDGRSVREVLARHSPPGHVITGGRIVATTTSATTFHGRVPAL</sequence>
<dbReference type="InterPro" id="IPR032466">
    <property type="entry name" value="Metal_Hydrolase"/>
</dbReference>
<evidence type="ECO:0000313" key="3">
    <source>
        <dbReference type="Proteomes" id="UP001551675"/>
    </source>
</evidence>
<dbReference type="PANTHER" id="PTHR32027:SF0">
    <property type="entry name" value="CYTOSINE DEAMINASE"/>
    <property type="match status" value="1"/>
</dbReference>
<dbReference type="SUPFAM" id="SSF51338">
    <property type="entry name" value="Composite domain of metallo-dependent hydrolases"/>
    <property type="match status" value="1"/>
</dbReference>
<dbReference type="InterPro" id="IPR011059">
    <property type="entry name" value="Metal-dep_hydrolase_composite"/>
</dbReference>
<name>A0ABV3GMQ4_MICGL</name>
<dbReference type="Pfam" id="PF07969">
    <property type="entry name" value="Amidohydro_3"/>
    <property type="match status" value="1"/>
</dbReference>
<organism evidence="2 3">
    <name type="scientific">Microtetraspora glauca</name>
    <dbReference type="NCBI Taxonomy" id="1996"/>
    <lineage>
        <taxon>Bacteria</taxon>
        <taxon>Bacillati</taxon>
        <taxon>Actinomycetota</taxon>
        <taxon>Actinomycetes</taxon>
        <taxon>Streptosporangiales</taxon>
        <taxon>Streptosporangiaceae</taxon>
        <taxon>Microtetraspora</taxon>
    </lineage>
</organism>
<dbReference type="InterPro" id="IPR052349">
    <property type="entry name" value="Metallo-hydrolase_Enzymes"/>
</dbReference>
<dbReference type="EMBL" id="JBFALK010000019">
    <property type="protein sequence ID" value="MEV0972890.1"/>
    <property type="molecule type" value="Genomic_DNA"/>
</dbReference>
<gene>
    <name evidence="2" type="ORF">AB0I59_30155</name>
</gene>